<evidence type="ECO:0000313" key="1">
    <source>
        <dbReference type="EMBL" id="KAK6761939.1"/>
    </source>
</evidence>
<evidence type="ECO:0000313" key="2">
    <source>
        <dbReference type="Proteomes" id="UP001303046"/>
    </source>
</evidence>
<dbReference type="Proteomes" id="UP001303046">
    <property type="component" value="Unassembled WGS sequence"/>
</dbReference>
<evidence type="ECO:0008006" key="3">
    <source>
        <dbReference type="Google" id="ProtNLM"/>
    </source>
</evidence>
<sequence>MGQILRGNVEALVTTLFVTLNCWTLSSWKYSRHSVSIGSSREAESLRKWNRYDWMDSTRAVAVDRECSAELCSRTRHPRRRRIGEGDRSWMKYMGNVF</sequence>
<name>A0ABR1EGX5_NECAM</name>
<keyword evidence="2" id="KW-1185">Reference proteome</keyword>
<accession>A0ABR1EGX5</accession>
<protein>
    <recommendedName>
        <fullName evidence="3">Secreted protein</fullName>
    </recommendedName>
</protein>
<gene>
    <name evidence="1" type="primary">Necator_chrX.g23036</name>
    <name evidence="1" type="ORF">RB195_022873</name>
</gene>
<comment type="caution">
    <text evidence="1">The sequence shown here is derived from an EMBL/GenBank/DDBJ whole genome shotgun (WGS) entry which is preliminary data.</text>
</comment>
<reference evidence="1 2" key="1">
    <citation type="submission" date="2023-08" db="EMBL/GenBank/DDBJ databases">
        <title>A Necator americanus chromosomal reference genome.</title>
        <authorList>
            <person name="Ilik V."/>
            <person name="Petrzelkova K.J."/>
            <person name="Pardy F."/>
            <person name="Fuh T."/>
            <person name="Niatou-Singa F.S."/>
            <person name="Gouil Q."/>
            <person name="Baker L."/>
            <person name="Ritchie M.E."/>
            <person name="Jex A.R."/>
            <person name="Gazzola D."/>
            <person name="Li H."/>
            <person name="Toshio Fujiwara R."/>
            <person name="Zhan B."/>
            <person name="Aroian R.V."/>
            <person name="Pafco B."/>
            <person name="Schwarz E.M."/>
        </authorList>
    </citation>
    <scope>NUCLEOTIDE SEQUENCE [LARGE SCALE GENOMIC DNA]</scope>
    <source>
        <strain evidence="1 2">Aroian</strain>
        <tissue evidence="1">Whole animal</tissue>
    </source>
</reference>
<dbReference type="EMBL" id="JAVFWL010000006">
    <property type="protein sequence ID" value="KAK6761939.1"/>
    <property type="molecule type" value="Genomic_DNA"/>
</dbReference>
<proteinExistence type="predicted"/>
<organism evidence="1 2">
    <name type="scientific">Necator americanus</name>
    <name type="common">Human hookworm</name>
    <dbReference type="NCBI Taxonomy" id="51031"/>
    <lineage>
        <taxon>Eukaryota</taxon>
        <taxon>Metazoa</taxon>
        <taxon>Ecdysozoa</taxon>
        <taxon>Nematoda</taxon>
        <taxon>Chromadorea</taxon>
        <taxon>Rhabditida</taxon>
        <taxon>Rhabditina</taxon>
        <taxon>Rhabditomorpha</taxon>
        <taxon>Strongyloidea</taxon>
        <taxon>Ancylostomatidae</taxon>
        <taxon>Bunostominae</taxon>
        <taxon>Necator</taxon>
    </lineage>
</organism>